<keyword evidence="1 2" id="KW-0732">Signal</keyword>
<dbReference type="InterPro" id="IPR002901">
    <property type="entry name" value="MGlyc_endo_b_GlcNAc-like_dom"/>
</dbReference>
<dbReference type="Pfam" id="PF00395">
    <property type="entry name" value="SLH"/>
    <property type="match status" value="2"/>
</dbReference>
<proteinExistence type="predicted"/>
<dbReference type="InterPro" id="IPR051465">
    <property type="entry name" value="Cell_Envelope_Struct_Comp"/>
</dbReference>
<feature type="signal peptide" evidence="2">
    <location>
        <begin position="1"/>
        <end position="28"/>
    </location>
</feature>
<dbReference type="EMBL" id="FOMR01000005">
    <property type="protein sequence ID" value="SFD86192.1"/>
    <property type="molecule type" value="Genomic_DNA"/>
</dbReference>
<dbReference type="PANTHER" id="PTHR43308">
    <property type="entry name" value="OUTER MEMBRANE PROTEIN ALPHA-RELATED"/>
    <property type="match status" value="1"/>
</dbReference>
<protein>
    <submittedName>
        <fullName evidence="4">Beta-N-acetylglucosaminidase</fullName>
    </submittedName>
</protein>
<evidence type="ECO:0000256" key="1">
    <source>
        <dbReference type="ARBA" id="ARBA00022729"/>
    </source>
</evidence>
<keyword evidence="5" id="KW-1185">Reference proteome</keyword>
<organism evidence="4 5">
    <name type="scientific">Lentibacillus persicus</name>
    <dbReference type="NCBI Taxonomy" id="640948"/>
    <lineage>
        <taxon>Bacteria</taxon>
        <taxon>Bacillati</taxon>
        <taxon>Bacillota</taxon>
        <taxon>Bacilli</taxon>
        <taxon>Bacillales</taxon>
        <taxon>Bacillaceae</taxon>
        <taxon>Lentibacillus</taxon>
    </lineage>
</organism>
<dbReference type="SMART" id="SM00047">
    <property type="entry name" value="LYZ2"/>
    <property type="match status" value="1"/>
</dbReference>
<sequence length="557" mass="61732">MTTRFMKTLSAGFLAGVLVLTMPGAVFAEDPSFSDIEKGDSHYEGVMSLAKEGIINGYEDGSFGTFDNVTRQQVAVMLTLALELDIPSDIEQTLGIYDDVNRDSLYAEQIAAVTKAGVFKGSNGQFNPAAEITREQMATVLVLGLELTELESEEDVEVNLDNVSESHVDRVQTFANLGITNQLEDFRPAESLARGQFATFLYKSMKVTGELSHEYIETQFDIDFSDAVNDQTSAKVDGAGDFKATKELVAHYANPSNFNKNDDEFFQFLKLSYEPGLEADELNRDVLRGKGTLEGQGDAFIDAGQELGANVLYLIAHALHETGNGTSALSTGIEVGLNEKGKPNLVTEKNEDNLTDIKTTYNMFGVNAFDDSANESGAKKAYNEGWFSPEEAILGGAEFIVDDYISEGRDTLYKMRWNPQKSWKQYATHVQWATIQARKIKDLYEETGLLDKYTFTFEVPKYQNQPANSPRPYGEDQYAIDETNAGTIYEVDTKGDGDTLNVREWPWGTKTGQYENGIEVEVIGENGNWYKVKADGTTGWVSGDYLVEPTEDEPEEE</sequence>
<evidence type="ECO:0000313" key="5">
    <source>
        <dbReference type="Proteomes" id="UP000199474"/>
    </source>
</evidence>
<evidence type="ECO:0000313" key="4">
    <source>
        <dbReference type="EMBL" id="SFD86192.1"/>
    </source>
</evidence>
<dbReference type="STRING" id="640948.SAMN05216238_1055"/>
<dbReference type="InterPro" id="IPR003646">
    <property type="entry name" value="SH3-like_bac-type"/>
</dbReference>
<name>A0A1I1VSY1_9BACI</name>
<dbReference type="PANTHER" id="PTHR43308:SF5">
    <property type="entry name" value="S-LAYER PROTEIN _ PEPTIDOGLYCAN ENDO-BETA-N-ACETYLGLUCOSAMINIDASE"/>
    <property type="match status" value="1"/>
</dbReference>
<dbReference type="Gene3D" id="1.10.530.10">
    <property type="match status" value="1"/>
</dbReference>
<feature type="domain" description="SLH" evidence="3">
    <location>
        <begin position="29"/>
        <end position="92"/>
    </location>
</feature>
<accession>A0A1I1VSY1</accession>
<dbReference type="Pfam" id="PF01832">
    <property type="entry name" value="Glucosaminidase"/>
    <property type="match status" value="1"/>
</dbReference>
<evidence type="ECO:0000256" key="2">
    <source>
        <dbReference type="SAM" id="SignalP"/>
    </source>
</evidence>
<dbReference type="PROSITE" id="PS51272">
    <property type="entry name" value="SLH"/>
    <property type="match status" value="2"/>
</dbReference>
<dbReference type="GO" id="GO:0004040">
    <property type="term" value="F:amidase activity"/>
    <property type="evidence" value="ECO:0007669"/>
    <property type="project" value="InterPro"/>
</dbReference>
<dbReference type="Gene3D" id="2.30.30.40">
    <property type="entry name" value="SH3 Domains"/>
    <property type="match status" value="1"/>
</dbReference>
<gene>
    <name evidence="4" type="ORF">SAMN05216238_1055</name>
</gene>
<feature type="domain" description="SLH" evidence="3">
    <location>
        <begin position="93"/>
        <end position="155"/>
    </location>
</feature>
<feature type="chain" id="PRO_5011715819" evidence="2">
    <location>
        <begin position="29"/>
        <end position="557"/>
    </location>
</feature>
<reference evidence="5" key="1">
    <citation type="submission" date="2016-10" db="EMBL/GenBank/DDBJ databases">
        <authorList>
            <person name="Varghese N."/>
            <person name="Submissions S."/>
        </authorList>
    </citation>
    <scope>NUCLEOTIDE SEQUENCE [LARGE SCALE GENOMIC DNA]</scope>
    <source>
        <strain evidence="5">DSM 22530</strain>
    </source>
</reference>
<dbReference type="Pfam" id="PF08239">
    <property type="entry name" value="SH3_3"/>
    <property type="match status" value="1"/>
</dbReference>
<evidence type="ECO:0000259" key="3">
    <source>
        <dbReference type="PROSITE" id="PS51272"/>
    </source>
</evidence>
<dbReference type="Proteomes" id="UP000199474">
    <property type="component" value="Unassembled WGS sequence"/>
</dbReference>
<dbReference type="InterPro" id="IPR001119">
    <property type="entry name" value="SLH_dom"/>
</dbReference>
<dbReference type="RefSeq" id="WP_177183379.1">
    <property type="nucleotide sequence ID" value="NZ_FOMR01000005.1"/>
</dbReference>
<dbReference type="AlphaFoldDB" id="A0A1I1VSY1"/>